<dbReference type="EMBL" id="DXAQ01000159">
    <property type="protein sequence ID" value="HIZ90399.1"/>
    <property type="molecule type" value="Genomic_DNA"/>
</dbReference>
<organism evidence="2 3">
    <name type="scientific">Candidatus Mucispirillum faecigallinarum</name>
    <dbReference type="NCBI Taxonomy" id="2838699"/>
    <lineage>
        <taxon>Bacteria</taxon>
        <taxon>Pseudomonadati</taxon>
        <taxon>Deferribacterota</taxon>
        <taxon>Deferribacteres</taxon>
        <taxon>Deferribacterales</taxon>
        <taxon>Mucispirillaceae</taxon>
        <taxon>Mucispirillum</taxon>
    </lineage>
</organism>
<dbReference type="Pfam" id="PF19484">
    <property type="entry name" value="DUF6020"/>
    <property type="match status" value="1"/>
</dbReference>
<dbReference type="Proteomes" id="UP000824176">
    <property type="component" value="Unassembled WGS sequence"/>
</dbReference>
<sequence>MNVTFIFIIAAVYLLINYTINVLKNGIDRRLLIISILMGLYFTFVSVLGAYYEGVSKGMEYAEVLNFTFNNLKISLKYIPALWFLFLGCIFFIYIQVPKMYNNYIKSYDNYTEMPKIFNKLYKIWLFIFICWLPYFILLYPGYMSPDASWQIEQVFSGQFNTHHPVFTTLYMFFIPIYYKISNNGILTLALYVLFFQMLPLSFIYAYMINKLDNLFNVNKIVVVFMILFVSFYPVNPIVSITIEKGILFLIFLILFLLKIIEIVENKELLKNKKSMIEFIIIGALLCFTRNNVIYGLFFSAIIMLIFLKQYRKNIFLIFICICAVFFISNGIILKVTGAFKGEFRESMSMPIQQMARVYKYHKDTLNENNIKFIEKMMHKKEALNNYTPKLSDSVKYDTDSNFFKTKEFIYGYFKLGFKYPGTYLNSFVIMLSPILYPFNNSLWREGLFMLTPGVKTLNINNEAYFKHKNKLISNYLSKTQTLVRKNNSMASFVLVNQGFLFYSLLLSFIYFIYIKLYKYCIVLLIPLGYICTLALGPIIFFRYTYFLTALVPILIMMFTNKNNNILLNKTEK</sequence>
<evidence type="ECO:0000256" key="1">
    <source>
        <dbReference type="SAM" id="Phobius"/>
    </source>
</evidence>
<reference evidence="2" key="2">
    <citation type="submission" date="2021-04" db="EMBL/GenBank/DDBJ databases">
        <authorList>
            <person name="Gilroy R."/>
        </authorList>
    </citation>
    <scope>NUCLEOTIDE SEQUENCE</scope>
    <source>
        <strain evidence="2">ChiW4-1371</strain>
    </source>
</reference>
<evidence type="ECO:0000313" key="3">
    <source>
        <dbReference type="Proteomes" id="UP000824176"/>
    </source>
</evidence>
<dbReference type="AlphaFoldDB" id="A0A9D2GWD8"/>
<dbReference type="InterPro" id="IPR046062">
    <property type="entry name" value="DUF6020"/>
</dbReference>
<feature type="transmembrane region" description="Helical" evidence="1">
    <location>
        <begin position="315"/>
        <end position="340"/>
    </location>
</feature>
<keyword evidence="1" id="KW-0472">Membrane</keyword>
<reference evidence="2" key="1">
    <citation type="journal article" date="2021" name="PeerJ">
        <title>Extensive microbial diversity within the chicken gut microbiome revealed by metagenomics and culture.</title>
        <authorList>
            <person name="Gilroy R."/>
            <person name="Ravi A."/>
            <person name="Getino M."/>
            <person name="Pursley I."/>
            <person name="Horton D.L."/>
            <person name="Alikhan N.F."/>
            <person name="Baker D."/>
            <person name="Gharbi K."/>
            <person name="Hall N."/>
            <person name="Watson M."/>
            <person name="Adriaenssens E.M."/>
            <person name="Foster-Nyarko E."/>
            <person name="Jarju S."/>
            <person name="Secka A."/>
            <person name="Antonio M."/>
            <person name="Oren A."/>
            <person name="Chaudhuri R.R."/>
            <person name="La Ragione R."/>
            <person name="Hildebrand F."/>
            <person name="Pallen M.J."/>
        </authorList>
    </citation>
    <scope>NUCLEOTIDE SEQUENCE</scope>
    <source>
        <strain evidence="2">ChiW4-1371</strain>
    </source>
</reference>
<accession>A0A9D2GWD8</accession>
<feature type="transmembrane region" description="Helical" evidence="1">
    <location>
        <begin position="423"/>
        <end position="440"/>
    </location>
</feature>
<feature type="transmembrane region" description="Helical" evidence="1">
    <location>
        <begin position="124"/>
        <end position="143"/>
    </location>
</feature>
<feature type="transmembrane region" description="Helical" evidence="1">
    <location>
        <begin position="31"/>
        <end position="52"/>
    </location>
</feature>
<feature type="transmembrane region" description="Helical" evidence="1">
    <location>
        <begin position="163"/>
        <end position="179"/>
    </location>
</feature>
<feature type="transmembrane region" description="Helical" evidence="1">
    <location>
        <begin position="78"/>
        <end position="97"/>
    </location>
</feature>
<protein>
    <submittedName>
        <fullName evidence="2">Uncharacterized protein</fullName>
    </submittedName>
</protein>
<keyword evidence="1" id="KW-1133">Transmembrane helix</keyword>
<keyword evidence="1" id="KW-0812">Transmembrane</keyword>
<feature type="transmembrane region" description="Helical" evidence="1">
    <location>
        <begin position="276"/>
        <end position="308"/>
    </location>
</feature>
<gene>
    <name evidence="2" type="ORF">H9804_10670</name>
</gene>
<evidence type="ECO:0000313" key="2">
    <source>
        <dbReference type="EMBL" id="HIZ90399.1"/>
    </source>
</evidence>
<feature type="transmembrane region" description="Helical" evidence="1">
    <location>
        <begin position="247"/>
        <end position="264"/>
    </location>
</feature>
<comment type="caution">
    <text evidence="2">The sequence shown here is derived from an EMBL/GenBank/DDBJ whole genome shotgun (WGS) entry which is preliminary data.</text>
</comment>
<feature type="transmembrane region" description="Helical" evidence="1">
    <location>
        <begin position="186"/>
        <end position="209"/>
    </location>
</feature>
<proteinExistence type="predicted"/>
<feature type="transmembrane region" description="Helical" evidence="1">
    <location>
        <begin position="490"/>
        <end position="511"/>
    </location>
</feature>
<feature type="transmembrane region" description="Helical" evidence="1">
    <location>
        <begin position="517"/>
        <end position="537"/>
    </location>
</feature>
<name>A0A9D2GWD8_9BACT</name>
<feature type="transmembrane region" description="Helical" evidence="1">
    <location>
        <begin position="6"/>
        <end position="24"/>
    </location>
</feature>
<feature type="transmembrane region" description="Helical" evidence="1">
    <location>
        <begin position="215"/>
        <end position="235"/>
    </location>
</feature>
<feature type="transmembrane region" description="Helical" evidence="1">
    <location>
        <begin position="544"/>
        <end position="560"/>
    </location>
</feature>